<proteinExistence type="predicted"/>
<name>A0ABR1QT99_9PEZI</name>
<comment type="caution">
    <text evidence="2">The sequence shown here is derived from an EMBL/GenBank/DDBJ whole genome shotgun (WGS) entry which is preliminary data.</text>
</comment>
<dbReference type="GeneID" id="92069446"/>
<gene>
    <name evidence="2" type="ORF">PG986_000162</name>
</gene>
<dbReference type="EMBL" id="JAQQWE010000001">
    <property type="protein sequence ID" value="KAK7965885.1"/>
    <property type="molecule type" value="Genomic_DNA"/>
</dbReference>
<evidence type="ECO:0000313" key="3">
    <source>
        <dbReference type="Proteomes" id="UP001391051"/>
    </source>
</evidence>
<dbReference type="RefSeq" id="XP_066705277.1">
    <property type="nucleotide sequence ID" value="XM_066836384.1"/>
</dbReference>
<dbReference type="Proteomes" id="UP001391051">
    <property type="component" value="Unassembled WGS sequence"/>
</dbReference>
<feature type="chain" id="PRO_5045240593" evidence="1">
    <location>
        <begin position="23"/>
        <end position="246"/>
    </location>
</feature>
<reference evidence="2 3" key="1">
    <citation type="submission" date="2023-01" db="EMBL/GenBank/DDBJ databases">
        <title>Analysis of 21 Apiospora genomes using comparative genomics revels a genus with tremendous synthesis potential of carbohydrate active enzymes and secondary metabolites.</title>
        <authorList>
            <person name="Sorensen T."/>
        </authorList>
    </citation>
    <scope>NUCLEOTIDE SEQUENCE [LARGE SCALE GENOMIC DNA]</scope>
    <source>
        <strain evidence="2 3">CBS 24483</strain>
    </source>
</reference>
<evidence type="ECO:0000256" key="1">
    <source>
        <dbReference type="SAM" id="SignalP"/>
    </source>
</evidence>
<protein>
    <submittedName>
        <fullName evidence="2">Uncharacterized protein</fullName>
    </submittedName>
</protein>
<evidence type="ECO:0000313" key="2">
    <source>
        <dbReference type="EMBL" id="KAK7965885.1"/>
    </source>
</evidence>
<keyword evidence="3" id="KW-1185">Reference proteome</keyword>
<feature type="signal peptide" evidence="1">
    <location>
        <begin position="1"/>
        <end position="22"/>
    </location>
</feature>
<sequence>MRAPFLLAIVAPALLWAHLARAWDPSEKDCSEEPFRLTSFLWCDPGGSGCHYPEGALVREDVDHAISWRKQGRYRDDPATVRWALGGGVGWELNTTETHAIFNPQRIGRELYRDVVRESLGGSRAPNNNNSSSSYDVRDAVVLYSPSNTVFNVVEPMLPAAARSGANYSAGENVPYIWSDRFIVASSLAEKFFEGAEAAQPHKRARDVEAGGAGLDGGLRRGGLGSWRGGGWVGGTELGLLLPEPK</sequence>
<organism evidence="2 3">
    <name type="scientific">Apiospora aurea</name>
    <dbReference type="NCBI Taxonomy" id="335848"/>
    <lineage>
        <taxon>Eukaryota</taxon>
        <taxon>Fungi</taxon>
        <taxon>Dikarya</taxon>
        <taxon>Ascomycota</taxon>
        <taxon>Pezizomycotina</taxon>
        <taxon>Sordariomycetes</taxon>
        <taxon>Xylariomycetidae</taxon>
        <taxon>Amphisphaeriales</taxon>
        <taxon>Apiosporaceae</taxon>
        <taxon>Apiospora</taxon>
    </lineage>
</organism>
<keyword evidence="1" id="KW-0732">Signal</keyword>
<accession>A0ABR1QT99</accession>